<dbReference type="eggNOG" id="ENOG50310W8">
    <property type="taxonomic scope" value="Bacteria"/>
</dbReference>
<dbReference type="Proteomes" id="UP000003579">
    <property type="component" value="Unassembled WGS sequence"/>
</dbReference>
<sequence length="213" mass="23302">MATNTNWLKCKTGPVVLTEGTNDCHVIVALCQAHSVPHEFGFYSCDSDNQAIQRFRLLLNGSDCPEKLAIVLDADAPNLASRWNCLSKILTSKGYQVPETPTPEGTILTDDNLPRVGVWLMPDNTVDGMLEDFCMKLAAEASFGEVQTFLDSAKQSGLANYKDVHNSKALIHCYLATQDEPGSPLGLAITKKVLSPDQPSAHIFTNWLKSVFC</sequence>
<gene>
    <name evidence="1" type="ORF">VDA_000057</name>
</gene>
<proteinExistence type="predicted"/>
<dbReference type="Pfam" id="PF11536">
    <property type="entry name" value="DUF3226"/>
    <property type="match status" value="1"/>
</dbReference>
<dbReference type="EMBL" id="ADBS01000005">
    <property type="protein sequence ID" value="EEZ39072.1"/>
    <property type="molecule type" value="Genomic_DNA"/>
</dbReference>
<organism evidence="1 2">
    <name type="scientific">Photobacterium damselae subsp. damselae CIP 102761</name>
    <dbReference type="NCBI Taxonomy" id="675817"/>
    <lineage>
        <taxon>Bacteria</taxon>
        <taxon>Pseudomonadati</taxon>
        <taxon>Pseudomonadota</taxon>
        <taxon>Gammaproteobacteria</taxon>
        <taxon>Vibrionales</taxon>
        <taxon>Vibrionaceae</taxon>
        <taxon>Photobacterium</taxon>
    </lineage>
</organism>
<protein>
    <recommendedName>
        <fullName evidence="3">DUF4435 domain-containing protein</fullName>
    </recommendedName>
</protein>
<dbReference type="AlphaFoldDB" id="D0Z5F0"/>
<evidence type="ECO:0000313" key="1">
    <source>
        <dbReference type="EMBL" id="EEZ39072.1"/>
    </source>
</evidence>
<reference evidence="1 2" key="1">
    <citation type="submission" date="2009-11" db="EMBL/GenBank/DDBJ databases">
        <authorList>
            <consortium name="Los Alamos National Laboratory (LANL)"/>
            <consortium name="National Microbial Pathogen Data Resource (NMPDR)"/>
            <person name="Munk A.C."/>
            <person name="Tapia R."/>
            <person name="Green L."/>
            <person name="Rogers Y."/>
            <person name="Detter J.C."/>
            <person name="Bruce D."/>
            <person name="Brettin T.S."/>
            <person name="Colwell R."/>
            <person name="Huq A."/>
            <person name="Grim C.J."/>
            <person name="Hasan N.A."/>
            <person name="Vonstein V."/>
            <person name="Bartels D."/>
        </authorList>
    </citation>
    <scope>NUCLEOTIDE SEQUENCE [LARGE SCALE GENOMIC DNA]</scope>
    <source>
        <strain evidence="1 2">CIP 102761</strain>
    </source>
</reference>
<evidence type="ECO:0000313" key="2">
    <source>
        <dbReference type="Proteomes" id="UP000003579"/>
    </source>
</evidence>
<evidence type="ECO:0008006" key="3">
    <source>
        <dbReference type="Google" id="ProtNLM"/>
    </source>
</evidence>
<accession>D0Z5F0</accession>
<dbReference type="InterPro" id="IPR024508">
    <property type="entry name" value="DUF3226"/>
</dbReference>
<name>D0Z5F0_PHODD</name>
<keyword evidence="2" id="KW-1185">Reference proteome</keyword>
<dbReference type="RefSeq" id="WP_005307098.1">
    <property type="nucleotide sequence ID" value="NZ_ADBS01000005.1"/>
</dbReference>